<dbReference type="Gene3D" id="3.40.50.10540">
    <property type="entry name" value="Crotonobetainyl-coa:carnitine coa-transferase, domain 1"/>
    <property type="match status" value="1"/>
</dbReference>
<evidence type="ECO:0000313" key="1">
    <source>
        <dbReference type="EMBL" id="VFJ87446.1"/>
    </source>
</evidence>
<dbReference type="Pfam" id="PF02515">
    <property type="entry name" value="CoA_transf_3"/>
    <property type="match status" value="1"/>
</dbReference>
<dbReference type="InterPro" id="IPR044855">
    <property type="entry name" value="CoA-Trfase_III_dom3_sf"/>
</dbReference>
<accession>A0A450U711</accession>
<gene>
    <name evidence="1" type="ORF">BECKLFY1418A_GA0070994_1001109</name>
</gene>
<protein>
    <submittedName>
        <fullName evidence="1">Mesaconyl-CoA C1-C4 CoA transferase</fullName>
    </submittedName>
</protein>
<dbReference type="InterPro" id="IPR050509">
    <property type="entry name" value="CoA-transferase_III"/>
</dbReference>
<reference evidence="1" key="1">
    <citation type="submission" date="2019-02" db="EMBL/GenBank/DDBJ databases">
        <authorList>
            <person name="Gruber-Vodicka R. H."/>
            <person name="Seah K. B. B."/>
        </authorList>
    </citation>
    <scope>NUCLEOTIDE SEQUENCE</scope>
    <source>
        <strain evidence="1">BECK_M6</strain>
    </source>
</reference>
<dbReference type="Gene3D" id="3.30.1540.10">
    <property type="entry name" value="formyl-coa transferase, domain 3"/>
    <property type="match status" value="1"/>
</dbReference>
<dbReference type="SUPFAM" id="SSF89796">
    <property type="entry name" value="CoA-transferase family III (CaiB/BaiF)"/>
    <property type="match status" value="1"/>
</dbReference>
<proteinExistence type="predicted"/>
<dbReference type="InterPro" id="IPR023606">
    <property type="entry name" value="CoA-Trfase_III_dom_1_sf"/>
</dbReference>
<dbReference type="EMBL" id="CAADFH010000001">
    <property type="protein sequence ID" value="VFJ87446.1"/>
    <property type="molecule type" value="Genomic_DNA"/>
</dbReference>
<name>A0A450U711_9GAMM</name>
<keyword evidence="1" id="KW-0808">Transferase</keyword>
<sequence>MNKILSGLRVIEGSAFVAAPSGGMTLAQMGADVIRFDPIRGGLDARRWPIDKNGKSLYWVGLNKGKRSLAIDTRKPEGQEIITSLITAPGPGNGIYLTNFPVTGFLSYESLKSKREDLIMVNLLGSSDGTSAVDYTVNCAVGFPFVTGPAHGPAAVNPVNHVFPAWDAICGVNAALAVVAAERHRQLAGEGQFIKMALSDIAFAWVANLGYVAEVQINQEDRRSYGNYLYGAYGSEFETKDGRIIYIVVVTDRMWTELAKATGLSEKFTALESILELDLRKEGDRFKARDTITALLKPWCFARTLNEIEDAFAKTGVCWGPYQTFNQMVDEDARCSTQNPLFTEIEQPGIGRYLVPGSPIDFSASPRLEPTRAPILGEHTDEILTQELGMNDKQIGGLRDKGVVAGPIEL</sequence>
<dbReference type="GO" id="GO:0016740">
    <property type="term" value="F:transferase activity"/>
    <property type="evidence" value="ECO:0007669"/>
    <property type="project" value="UniProtKB-KW"/>
</dbReference>
<dbReference type="InterPro" id="IPR003673">
    <property type="entry name" value="CoA-Trfase_fam_III"/>
</dbReference>
<dbReference type="PANTHER" id="PTHR48228:SF5">
    <property type="entry name" value="ALPHA-METHYLACYL-COA RACEMASE"/>
    <property type="match status" value="1"/>
</dbReference>
<organism evidence="1">
    <name type="scientific">Candidatus Kentrum sp. LFY</name>
    <dbReference type="NCBI Taxonomy" id="2126342"/>
    <lineage>
        <taxon>Bacteria</taxon>
        <taxon>Pseudomonadati</taxon>
        <taxon>Pseudomonadota</taxon>
        <taxon>Gammaproteobacteria</taxon>
        <taxon>Candidatus Kentrum</taxon>
    </lineage>
</organism>
<dbReference type="PANTHER" id="PTHR48228">
    <property type="entry name" value="SUCCINYL-COA--D-CITRAMALATE COA-TRANSFERASE"/>
    <property type="match status" value="1"/>
</dbReference>
<dbReference type="AlphaFoldDB" id="A0A450U711"/>